<organism evidence="5 6">
    <name type="scientific">Pseudosulfitobacter pseudonitzschiae</name>
    <dbReference type="NCBI Taxonomy" id="1402135"/>
    <lineage>
        <taxon>Bacteria</taxon>
        <taxon>Pseudomonadati</taxon>
        <taxon>Pseudomonadota</taxon>
        <taxon>Alphaproteobacteria</taxon>
        <taxon>Rhodobacterales</taxon>
        <taxon>Roseobacteraceae</taxon>
        <taxon>Pseudosulfitobacter</taxon>
    </lineage>
</organism>
<evidence type="ECO:0000259" key="4">
    <source>
        <dbReference type="PROSITE" id="PS51790"/>
    </source>
</evidence>
<dbReference type="Proteomes" id="UP000027746">
    <property type="component" value="Unassembled WGS sequence"/>
</dbReference>
<dbReference type="AlphaFoldDB" id="A0A073J3G5"/>
<dbReference type="GO" id="GO:0005737">
    <property type="term" value="C:cytoplasm"/>
    <property type="evidence" value="ECO:0007669"/>
    <property type="project" value="TreeGrafter"/>
</dbReference>
<reference evidence="5 6" key="1">
    <citation type="submission" date="2014-01" db="EMBL/GenBank/DDBJ databases">
        <title>Sulfitobacter sp. H3 (MCCC 1A00686) Genome Sequencing.</title>
        <authorList>
            <person name="Lai Q."/>
            <person name="Hong Z."/>
        </authorList>
    </citation>
    <scope>NUCLEOTIDE SEQUENCE [LARGE SCALE GENOMIC DNA]</scope>
    <source>
        <strain evidence="5 6">H3</strain>
    </source>
</reference>
<keyword evidence="6" id="KW-1185">Reference proteome</keyword>
<dbReference type="InterPro" id="IPR028427">
    <property type="entry name" value="Met_Sox_Rdtase_MsrB"/>
</dbReference>
<accession>A0A073J3G5</accession>
<name>A0A073J3G5_9RHOB</name>
<sequence length="158" mass="17521">MLRRNFLASGAALAFARPGFSAASDGKFEITRTEAEWRAMLTDTEYAVMREEDTEKPFTSPLNDEKRAGVFHCKGCDLPLYDAKTKFDSGTGWPSFYDSLPDAIGTKEDRKLLFYVRTECHCSRCGSHLGHIFDDGPAPTGKRHCLNGVSLTFTPEAA</sequence>
<feature type="domain" description="MsrB" evidence="4">
    <location>
        <begin position="34"/>
        <end position="156"/>
    </location>
</feature>
<evidence type="ECO:0000313" key="5">
    <source>
        <dbReference type="EMBL" id="KEJ96226.1"/>
    </source>
</evidence>
<evidence type="ECO:0000256" key="1">
    <source>
        <dbReference type="ARBA" id="ARBA00012499"/>
    </source>
</evidence>
<dbReference type="PANTHER" id="PTHR10173:SF57">
    <property type="entry name" value="PEPTIDE-METHIONINE (R)-S-OXIDE REDUCTASE"/>
    <property type="match status" value="1"/>
</dbReference>
<dbReference type="SUPFAM" id="SSF51316">
    <property type="entry name" value="Mss4-like"/>
    <property type="match status" value="1"/>
</dbReference>
<keyword evidence="2" id="KW-0560">Oxidoreductase</keyword>
<dbReference type="RefSeq" id="WP_037925396.1">
    <property type="nucleotide sequence ID" value="NZ_CP054599.1"/>
</dbReference>
<dbReference type="GO" id="GO:0033743">
    <property type="term" value="F:peptide-methionine (R)-S-oxide reductase activity"/>
    <property type="evidence" value="ECO:0007669"/>
    <property type="project" value="UniProtKB-EC"/>
</dbReference>
<dbReference type="PANTHER" id="PTHR10173">
    <property type="entry name" value="METHIONINE SULFOXIDE REDUCTASE"/>
    <property type="match status" value="1"/>
</dbReference>
<dbReference type="EMBL" id="JAMD01000004">
    <property type="protein sequence ID" value="KEJ96226.1"/>
    <property type="molecule type" value="Genomic_DNA"/>
</dbReference>
<dbReference type="GO" id="GO:0030091">
    <property type="term" value="P:protein repair"/>
    <property type="evidence" value="ECO:0007669"/>
    <property type="project" value="InterPro"/>
</dbReference>
<dbReference type="EC" id="1.8.4.12" evidence="1"/>
<dbReference type="InterPro" id="IPR002579">
    <property type="entry name" value="Met_Sox_Rdtase_MsrB_dom"/>
</dbReference>
<evidence type="ECO:0000256" key="3">
    <source>
        <dbReference type="ARBA" id="ARBA00048488"/>
    </source>
</evidence>
<dbReference type="InterPro" id="IPR011057">
    <property type="entry name" value="Mss4-like_sf"/>
</dbReference>
<dbReference type="OrthoDB" id="9785497at2"/>
<dbReference type="GeneID" id="68870955"/>
<protein>
    <recommendedName>
        <fullName evidence="1">peptide-methionine (R)-S-oxide reductase</fullName>
        <ecNumber evidence="1">1.8.4.12</ecNumber>
    </recommendedName>
</protein>
<dbReference type="Gene3D" id="2.170.150.20">
    <property type="entry name" value="Peptide methionine sulfoxide reductase"/>
    <property type="match status" value="1"/>
</dbReference>
<dbReference type="GO" id="GO:0006979">
    <property type="term" value="P:response to oxidative stress"/>
    <property type="evidence" value="ECO:0007669"/>
    <property type="project" value="InterPro"/>
</dbReference>
<dbReference type="NCBIfam" id="TIGR00357">
    <property type="entry name" value="peptide-methionine (R)-S-oxide reductase MsrB"/>
    <property type="match status" value="1"/>
</dbReference>
<comment type="catalytic activity">
    <reaction evidence="3">
        <text>L-methionyl-[protein] + [thioredoxin]-disulfide + H2O = L-methionyl-(R)-S-oxide-[protein] + [thioredoxin]-dithiol</text>
        <dbReference type="Rhea" id="RHEA:24164"/>
        <dbReference type="Rhea" id="RHEA-COMP:10698"/>
        <dbReference type="Rhea" id="RHEA-COMP:10700"/>
        <dbReference type="Rhea" id="RHEA-COMP:12313"/>
        <dbReference type="Rhea" id="RHEA-COMP:12314"/>
        <dbReference type="ChEBI" id="CHEBI:15377"/>
        <dbReference type="ChEBI" id="CHEBI:16044"/>
        <dbReference type="ChEBI" id="CHEBI:29950"/>
        <dbReference type="ChEBI" id="CHEBI:45764"/>
        <dbReference type="ChEBI" id="CHEBI:50058"/>
        <dbReference type="EC" id="1.8.4.12"/>
    </reaction>
</comment>
<evidence type="ECO:0000256" key="2">
    <source>
        <dbReference type="ARBA" id="ARBA00023002"/>
    </source>
</evidence>
<evidence type="ECO:0000313" key="6">
    <source>
        <dbReference type="Proteomes" id="UP000027746"/>
    </source>
</evidence>
<gene>
    <name evidence="5" type="ORF">SUH3_18360</name>
</gene>
<dbReference type="PROSITE" id="PS51790">
    <property type="entry name" value="MSRB"/>
    <property type="match status" value="1"/>
</dbReference>
<comment type="caution">
    <text evidence="5">The sequence shown here is derived from an EMBL/GenBank/DDBJ whole genome shotgun (WGS) entry which is preliminary data.</text>
</comment>
<proteinExistence type="predicted"/>
<dbReference type="Pfam" id="PF01641">
    <property type="entry name" value="SelR"/>
    <property type="match status" value="1"/>
</dbReference>